<evidence type="ECO:0000313" key="4">
    <source>
        <dbReference type="Proteomes" id="UP000031982"/>
    </source>
</evidence>
<name>A0ABR5ATT1_BACBA</name>
<comment type="caution">
    <text evidence="3">The sequence shown here is derived from an EMBL/GenBank/DDBJ whole genome shotgun (WGS) entry which is preliminary data.</text>
</comment>
<sequence>MKTPIYLLAVMAVMLLTAAGCGSKKDEAAEPASTSTDTAKEPVITEEAEEQEEKEKPVDLSGGLEEVSIALEELQSTIDTAPQNAAQLQASGKKVEEKWDAIEEQVEESHPEDYKNIEESLYPLIDETKKDQPDAEKIKPLLTKTIEKLNAFQEKTASNS</sequence>
<feature type="signal peptide" evidence="2">
    <location>
        <begin position="1"/>
        <end position="19"/>
    </location>
</feature>
<evidence type="ECO:0008006" key="5">
    <source>
        <dbReference type="Google" id="ProtNLM"/>
    </source>
</evidence>
<dbReference type="EMBL" id="JXLP01000010">
    <property type="protein sequence ID" value="KIL78152.1"/>
    <property type="molecule type" value="Genomic_DNA"/>
</dbReference>
<accession>A0ABR5ATT1</accession>
<proteinExistence type="predicted"/>
<organism evidence="3 4">
    <name type="scientific">Bacillus badius</name>
    <dbReference type="NCBI Taxonomy" id="1455"/>
    <lineage>
        <taxon>Bacteria</taxon>
        <taxon>Bacillati</taxon>
        <taxon>Bacillota</taxon>
        <taxon>Bacilli</taxon>
        <taxon>Bacillales</taxon>
        <taxon>Bacillaceae</taxon>
        <taxon>Pseudobacillus</taxon>
    </lineage>
</organism>
<keyword evidence="4" id="KW-1185">Reference proteome</keyword>
<feature type="chain" id="PRO_5047290649" description="Lipoprotein" evidence="2">
    <location>
        <begin position="20"/>
        <end position="160"/>
    </location>
</feature>
<dbReference type="RefSeq" id="WP_041100578.1">
    <property type="nucleotide sequence ID" value="NZ_JARTHD010000053.1"/>
</dbReference>
<evidence type="ECO:0000256" key="2">
    <source>
        <dbReference type="SAM" id="SignalP"/>
    </source>
</evidence>
<dbReference type="PROSITE" id="PS51257">
    <property type="entry name" value="PROKAR_LIPOPROTEIN"/>
    <property type="match status" value="1"/>
</dbReference>
<keyword evidence="2" id="KW-0732">Signal</keyword>
<reference evidence="3 4" key="1">
    <citation type="submission" date="2015-01" db="EMBL/GenBank/DDBJ databases">
        <title>Genome Assembly of Bacillus badius MTCC 1458.</title>
        <authorList>
            <person name="Verma A."/>
            <person name="Khatri I."/>
            <person name="Mual P."/>
            <person name="Subramanian S."/>
            <person name="Krishnamurthi S."/>
        </authorList>
    </citation>
    <scope>NUCLEOTIDE SEQUENCE [LARGE SCALE GENOMIC DNA]</scope>
    <source>
        <strain evidence="3 4">MTCC 1458</strain>
    </source>
</reference>
<protein>
    <recommendedName>
        <fullName evidence="5">Lipoprotein</fullName>
    </recommendedName>
</protein>
<evidence type="ECO:0000313" key="3">
    <source>
        <dbReference type="EMBL" id="KIL78152.1"/>
    </source>
</evidence>
<evidence type="ECO:0000256" key="1">
    <source>
        <dbReference type="SAM" id="MobiDB-lite"/>
    </source>
</evidence>
<feature type="region of interest" description="Disordered" evidence="1">
    <location>
        <begin position="22"/>
        <end position="65"/>
    </location>
</feature>
<gene>
    <name evidence="3" type="ORF">SD77_0753</name>
</gene>
<dbReference type="Proteomes" id="UP000031982">
    <property type="component" value="Unassembled WGS sequence"/>
</dbReference>